<dbReference type="GO" id="GO:0005975">
    <property type="term" value="P:carbohydrate metabolic process"/>
    <property type="evidence" value="ECO:0007669"/>
    <property type="project" value="InterPro"/>
</dbReference>
<dbReference type="Pfam" id="PF01263">
    <property type="entry name" value="Aldose_epim"/>
    <property type="match status" value="1"/>
</dbReference>
<dbReference type="GO" id="GO:0047938">
    <property type="term" value="F:glucose-6-phosphate 1-epimerase activity"/>
    <property type="evidence" value="ECO:0007669"/>
    <property type="project" value="UniProtKB-EC"/>
</dbReference>
<dbReference type="PANTHER" id="PTHR11122">
    <property type="entry name" value="APOSPORY-ASSOCIATED PROTEIN C-RELATED"/>
    <property type="match status" value="1"/>
</dbReference>
<gene>
    <name evidence="6" type="ORF">Vbra_15399</name>
</gene>
<dbReference type="InterPro" id="IPR025532">
    <property type="entry name" value="G6P_1-epimerase"/>
</dbReference>
<evidence type="ECO:0000256" key="1">
    <source>
        <dbReference type="ARBA" id="ARBA00001096"/>
    </source>
</evidence>
<dbReference type="EC" id="5.1.3.15" evidence="3"/>
<dbReference type="Proteomes" id="UP000041254">
    <property type="component" value="Unassembled WGS sequence"/>
</dbReference>
<keyword evidence="5" id="KW-0812">Transmembrane</keyword>
<proteinExistence type="inferred from homology"/>
<dbReference type="VEuPathDB" id="CryptoDB:Vbra_15399"/>
<dbReference type="PhylomeDB" id="A0A0G4FHW2"/>
<dbReference type="OMA" id="MNWSITD"/>
<keyword evidence="7" id="KW-1185">Reference proteome</keyword>
<dbReference type="AlphaFoldDB" id="A0A0G4FHW2"/>
<dbReference type="EMBL" id="CDMY01000436">
    <property type="protein sequence ID" value="CEM12673.1"/>
    <property type="molecule type" value="Genomic_DNA"/>
</dbReference>
<evidence type="ECO:0000256" key="3">
    <source>
        <dbReference type="ARBA" id="ARBA00012083"/>
    </source>
</evidence>
<feature type="transmembrane region" description="Helical" evidence="5">
    <location>
        <begin position="33"/>
        <end position="54"/>
    </location>
</feature>
<evidence type="ECO:0000313" key="6">
    <source>
        <dbReference type="EMBL" id="CEM12673.1"/>
    </source>
</evidence>
<dbReference type="GO" id="GO:0030246">
    <property type="term" value="F:carbohydrate binding"/>
    <property type="evidence" value="ECO:0007669"/>
    <property type="project" value="InterPro"/>
</dbReference>
<dbReference type="Gene3D" id="2.70.98.10">
    <property type="match status" value="1"/>
</dbReference>
<keyword evidence="5" id="KW-1133">Transmembrane helix</keyword>
<protein>
    <recommendedName>
        <fullName evidence="3">glucose-6-phosphate 1-epimerase</fullName>
        <ecNumber evidence="3">5.1.3.15</ecNumber>
    </recommendedName>
</protein>
<comment type="catalytic activity">
    <reaction evidence="1">
        <text>alpha-D-glucose 6-phosphate = beta-D-glucose 6-phosphate</text>
        <dbReference type="Rhea" id="RHEA:16249"/>
        <dbReference type="ChEBI" id="CHEBI:58225"/>
        <dbReference type="ChEBI" id="CHEBI:58247"/>
        <dbReference type="EC" id="5.1.3.15"/>
    </reaction>
</comment>
<evidence type="ECO:0000256" key="4">
    <source>
        <dbReference type="ARBA" id="ARBA00023235"/>
    </source>
</evidence>
<dbReference type="InterPro" id="IPR008183">
    <property type="entry name" value="Aldose_1/G6P_1-epimerase"/>
</dbReference>
<comment type="similarity">
    <text evidence="2">Belongs to the glucose-6-phosphate 1-epimerase family.</text>
</comment>
<sequence>MKNGKIVAKIVRWCPCAGTVEDLKTIMTRGTPLILLLAMQLIASAFHSCVGFQIPSFLRGPFGKKGSDYVGGRRRWVPKAALSSVEVLDDQALKRVLLKHPSGSEATVYPFGATLTSFRTFDGEEVIAVRKDAKMDGSKAISGGIPHCFPQFGPGELPQHGFARNMEWRIKELSDEFTRNAYVTLELTDNDETRKIWDKSFSLEYTVTLRDVALSTDLRVRNLDHTAHMEFTAALHSYWNVSSLANVEVVGAFKGARVIDRQQSPHVEGTEDEYVLRITEPTDKMYCNLPGEVVIKDTGYNRMLSVKSPTGFEDVVLWSPYGDESMGFDDFLCVENAAASSKVTVPPLDEWRASMRVDVRTLPRARS</sequence>
<dbReference type="SUPFAM" id="SSF74650">
    <property type="entry name" value="Galactose mutarotase-like"/>
    <property type="match status" value="1"/>
</dbReference>
<reference evidence="6 7" key="1">
    <citation type="submission" date="2014-11" db="EMBL/GenBank/DDBJ databases">
        <authorList>
            <person name="Zhu J."/>
            <person name="Qi W."/>
            <person name="Song R."/>
        </authorList>
    </citation>
    <scope>NUCLEOTIDE SEQUENCE [LARGE SCALE GENOMIC DNA]</scope>
</reference>
<dbReference type="GO" id="GO:0005737">
    <property type="term" value="C:cytoplasm"/>
    <property type="evidence" value="ECO:0007669"/>
    <property type="project" value="TreeGrafter"/>
</dbReference>
<organism evidence="6 7">
    <name type="scientific">Vitrella brassicaformis (strain CCMP3155)</name>
    <dbReference type="NCBI Taxonomy" id="1169540"/>
    <lineage>
        <taxon>Eukaryota</taxon>
        <taxon>Sar</taxon>
        <taxon>Alveolata</taxon>
        <taxon>Colpodellida</taxon>
        <taxon>Vitrellaceae</taxon>
        <taxon>Vitrella</taxon>
    </lineage>
</organism>
<evidence type="ECO:0000256" key="5">
    <source>
        <dbReference type="SAM" id="Phobius"/>
    </source>
</evidence>
<keyword evidence="4" id="KW-0413">Isomerase</keyword>
<name>A0A0G4FHW2_VITBC</name>
<dbReference type="CDD" id="cd09020">
    <property type="entry name" value="D-hex-6-P-epi_like"/>
    <property type="match status" value="1"/>
</dbReference>
<dbReference type="InterPro" id="IPR014718">
    <property type="entry name" value="GH-type_carb-bd"/>
</dbReference>
<dbReference type="InParanoid" id="A0A0G4FHW2"/>
<dbReference type="OrthoDB" id="1659429at2759"/>
<dbReference type="PANTHER" id="PTHR11122:SF39">
    <property type="entry name" value="GLUCOSE-6-PHOSPHATE 1-EPIMERASE"/>
    <property type="match status" value="1"/>
</dbReference>
<accession>A0A0G4FHW2</accession>
<keyword evidence="5" id="KW-0472">Membrane</keyword>
<evidence type="ECO:0000256" key="2">
    <source>
        <dbReference type="ARBA" id="ARBA00005866"/>
    </source>
</evidence>
<dbReference type="InterPro" id="IPR011013">
    <property type="entry name" value="Gal_mutarotase_sf_dom"/>
</dbReference>
<evidence type="ECO:0000313" key="7">
    <source>
        <dbReference type="Proteomes" id="UP000041254"/>
    </source>
</evidence>
<dbReference type="STRING" id="1169540.A0A0G4FHW2"/>